<dbReference type="EMBL" id="JBJJXE010000004">
    <property type="protein sequence ID" value="MFL1732100.1"/>
    <property type="molecule type" value="Genomic_DNA"/>
</dbReference>
<dbReference type="InterPro" id="IPR008640">
    <property type="entry name" value="Adhesin_Head_dom"/>
</dbReference>
<dbReference type="Pfam" id="PF05662">
    <property type="entry name" value="YadA_stalk"/>
    <property type="match status" value="1"/>
</dbReference>
<feature type="domain" description="Trimeric autotransporter adhesin YadA-like head" evidence="1">
    <location>
        <begin position="306"/>
        <end position="328"/>
    </location>
</feature>
<dbReference type="Gene3D" id="2.150.10.10">
    <property type="entry name" value="Serralysin-like metalloprotease, C-terminal"/>
    <property type="match status" value="2"/>
</dbReference>
<evidence type="ECO:0000259" key="3">
    <source>
        <dbReference type="Pfam" id="PF13018"/>
    </source>
</evidence>
<evidence type="ECO:0000259" key="1">
    <source>
        <dbReference type="Pfam" id="PF05658"/>
    </source>
</evidence>
<dbReference type="CDD" id="cd12820">
    <property type="entry name" value="LbR_YadA-like"/>
    <property type="match status" value="1"/>
</dbReference>
<gene>
    <name evidence="4" type="ORF">ACJHVH_03680</name>
</gene>
<evidence type="ECO:0000313" key="4">
    <source>
        <dbReference type="EMBL" id="MFL1732100.1"/>
    </source>
</evidence>
<name>A0ABW8U5G1_9GAMM</name>
<dbReference type="Pfam" id="PF05658">
    <property type="entry name" value="YadA_head"/>
    <property type="match status" value="4"/>
</dbReference>
<dbReference type="SUPFAM" id="SSF101967">
    <property type="entry name" value="Adhesin YadA, collagen-binding domain"/>
    <property type="match status" value="2"/>
</dbReference>
<accession>A0ABW8U5G1</accession>
<feature type="domain" description="Trimeric autotransporter adhesin YadA-like head" evidence="1">
    <location>
        <begin position="174"/>
        <end position="198"/>
    </location>
</feature>
<feature type="non-terminal residue" evidence="4">
    <location>
        <position position="468"/>
    </location>
</feature>
<proteinExistence type="predicted"/>
<sequence>MNSIYKIVFNKATGTYQAVAEFAKSHTRVGGSSINGGVKSTKSVAFRLTVIASALLMTESAMAATVISNGQVGPHGANTSDLRKLPNFASVNLNCYEGAGRGMPGRMGTTGRVGDKVNIASIAIGAGMGEEFGIACAPTNSGIAIGAGASTRPEDDGNVRTYNQQVALGRFARASGDQSVAVGADTWAQGNSSIAIGGDDLDKVSQSNAAAQYTRLSKGDTIVYGDYRKTHAKGDGSTAVGVQSQALGDLSQAFGMRTKATGLASVSLGISTQALQEGSFAGGVNSRAEGANSIALGTDAVAKLQDTVAMGTSAKALGQNSVSIGHDSKIGDAAQNSASVGWDNNVTTANTFAFGNQIKNTTANSVFLGSQSTFTRSDNQKTAGTEKVKAAQINGITYGGDNGEMFAGHSPWGVVSVGAPDATGNKTKHRRIQNVGAGLITAQSTDAINGSQLYHIIDTGGWKLQANN</sequence>
<dbReference type="InterPro" id="IPR008635">
    <property type="entry name" value="Coiled_stalk_dom"/>
</dbReference>
<reference evidence="4 5" key="1">
    <citation type="submission" date="2024-11" db="EMBL/GenBank/DDBJ databases">
        <title>First Report of Moraxella oculi in Brazil in an Infectious Bovine Keratoconjunctivitis Outbreak.</title>
        <authorList>
            <person name="Carvalho C.V."/>
            <person name="Domingues R."/>
            <person name="Coutinho C."/>
            <person name="Honorio N.T.B.S."/>
            <person name="Faza D.R.L.R."/>
            <person name="Carvalho W.A."/>
            <person name="Machado A.B.F."/>
            <person name="Martins M.F."/>
            <person name="Gaspar E.B."/>
        </authorList>
    </citation>
    <scope>NUCLEOTIDE SEQUENCE [LARGE SCALE GENOMIC DNA]</scope>
    <source>
        <strain evidence="4 5">2117LE</strain>
    </source>
</reference>
<evidence type="ECO:0000259" key="2">
    <source>
        <dbReference type="Pfam" id="PF05662"/>
    </source>
</evidence>
<feature type="domain" description="ESPR" evidence="3">
    <location>
        <begin position="1"/>
        <end position="44"/>
    </location>
</feature>
<dbReference type="Proteomes" id="UP001624684">
    <property type="component" value="Unassembled WGS sequence"/>
</dbReference>
<dbReference type="RefSeq" id="WP_407068811.1">
    <property type="nucleotide sequence ID" value="NZ_JBJJXE010000004.1"/>
</dbReference>
<feature type="domain" description="Trimeric autotransporter adhesin YadA-like head" evidence="1">
    <location>
        <begin position="283"/>
        <end position="300"/>
    </location>
</feature>
<dbReference type="InterPro" id="IPR024973">
    <property type="entry name" value="ESPR"/>
</dbReference>
<feature type="domain" description="Trimeric autotransporter adhesin YadA-like stalk" evidence="2">
    <location>
        <begin position="431"/>
        <end position="457"/>
    </location>
</feature>
<feature type="domain" description="Trimeric autotransporter adhesin YadA-like head" evidence="1">
    <location>
        <begin position="232"/>
        <end position="249"/>
    </location>
</feature>
<comment type="caution">
    <text evidence="4">The sequence shown here is derived from an EMBL/GenBank/DDBJ whole genome shotgun (WGS) entry which is preliminary data.</text>
</comment>
<protein>
    <submittedName>
        <fullName evidence="4">ESPR-type extended signal peptide-containing protein</fullName>
    </submittedName>
</protein>
<dbReference type="Gene3D" id="1.20.5.170">
    <property type="match status" value="1"/>
</dbReference>
<evidence type="ECO:0000313" key="5">
    <source>
        <dbReference type="Proteomes" id="UP001624684"/>
    </source>
</evidence>
<keyword evidence="5" id="KW-1185">Reference proteome</keyword>
<organism evidence="4 5">
    <name type="scientific">Moraxella oculi</name>
    <dbReference type="NCBI Taxonomy" id="2940516"/>
    <lineage>
        <taxon>Bacteria</taxon>
        <taxon>Pseudomonadati</taxon>
        <taxon>Pseudomonadota</taxon>
        <taxon>Gammaproteobacteria</taxon>
        <taxon>Moraxellales</taxon>
        <taxon>Moraxellaceae</taxon>
        <taxon>Moraxella</taxon>
    </lineage>
</organism>
<dbReference type="Pfam" id="PF13018">
    <property type="entry name" value="ESPR"/>
    <property type="match status" value="1"/>
</dbReference>
<dbReference type="InterPro" id="IPR011049">
    <property type="entry name" value="Serralysin-like_metalloprot_C"/>
</dbReference>